<dbReference type="EMBL" id="JACPUR010000007">
    <property type="protein sequence ID" value="MBI3126630.1"/>
    <property type="molecule type" value="Genomic_DNA"/>
</dbReference>
<dbReference type="InterPro" id="IPR002545">
    <property type="entry name" value="CheW-lke_dom"/>
</dbReference>
<evidence type="ECO:0000259" key="1">
    <source>
        <dbReference type="PROSITE" id="PS50851"/>
    </source>
</evidence>
<name>A0A932HVV1_UNCTE</name>
<sequence>MVSQVADSLIRLVAFLIDGNRYGLPLERVDRVLPLVAVSPLPKAPASAMGVINLHGQVVPVLDVRRRFGFPPRGYGLSTHLVIARSTRRVLALPVDEALGVVEANADAVKPPDSILPGIGHVAGVVALPDGLLLIHDLDAFFSLEEERQLTEALEGEKT</sequence>
<reference evidence="2" key="1">
    <citation type="submission" date="2020-07" db="EMBL/GenBank/DDBJ databases">
        <title>Huge and variable diversity of episymbiotic CPR bacteria and DPANN archaea in groundwater ecosystems.</title>
        <authorList>
            <person name="He C.Y."/>
            <person name="Keren R."/>
            <person name="Whittaker M."/>
            <person name="Farag I.F."/>
            <person name="Doudna J."/>
            <person name="Cate J.H.D."/>
            <person name="Banfield J.F."/>
        </authorList>
    </citation>
    <scope>NUCLEOTIDE SEQUENCE</scope>
    <source>
        <strain evidence="2">NC_groundwater_763_Ag_S-0.2um_68_21</strain>
    </source>
</reference>
<dbReference type="GO" id="GO:0005829">
    <property type="term" value="C:cytosol"/>
    <property type="evidence" value="ECO:0007669"/>
    <property type="project" value="TreeGrafter"/>
</dbReference>
<dbReference type="Proteomes" id="UP000782312">
    <property type="component" value="Unassembled WGS sequence"/>
</dbReference>
<dbReference type="SMART" id="SM00260">
    <property type="entry name" value="CheW"/>
    <property type="match status" value="1"/>
</dbReference>
<protein>
    <submittedName>
        <fullName evidence="2">Purine-binding chemotaxis protein CheW</fullName>
    </submittedName>
</protein>
<dbReference type="PANTHER" id="PTHR22617:SF23">
    <property type="entry name" value="CHEMOTAXIS PROTEIN CHEW"/>
    <property type="match status" value="1"/>
</dbReference>
<organism evidence="2 3">
    <name type="scientific">Tectimicrobiota bacterium</name>
    <dbReference type="NCBI Taxonomy" id="2528274"/>
    <lineage>
        <taxon>Bacteria</taxon>
        <taxon>Pseudomonadati</taxon>
        <taxon>Nitrospinota/Tectimicrobiota group</taxon>
        <taxon>Candidatus Tectimicrobiota</taxon>
    </lineage>
</organism>
<accession>A0A932HVV1</accession>
<dbReference type="SUPFAM" id="SSF50341">
    <property type="entry name" value="CheW-like"/>
    <property type="match status" value="1"/>
</dbReference>
<evidence type="ECO:0000313" key="2">
    <source>
        <dbReference type="EMBL" id="MBI3126630.1"/>
    </source>
</evidence>
<dbReference type="GO" id="GO:0006935">
    <property type="term" value="P:chemotaxis"/>
    <property type="evidence" value="ECO:0007669"/>
    <property type="project" value="InterPro"/>
</dbReference>
<dbReference type="Gene3D" id="2.30.30.40">
    <property type="entry name" value="SH3 Domains"/>
    <property type="match status" value="1"/>
</dbReference>
<feature type="domain" description="CheW-like" evidence="1">
    <location>
        <begin position="9"/>
        <end position="147"/>
    </location>
</feature>
<dbReference type="AlphaFoldDB" id="A0A932HVV1"/>
<gene>
    <name evidence="2" type="ORF">HYZ11_03395</name>
</gene>
<proteinExistence type="predicted"/>
<dbReference type="PROSITE" id="PS50851">
    <property type="entry name" value="CHEW"/>
    <property type="match status" value="1"/>
</dbReference>
<dbReference type="Gene3D" id="2.40.50.180">
    <property type="entry name" value="CheA-289, Domain 4"/>
    <property type="match status" value="1"/>
</dbReference>
<dbReference type="GO" id="GO:0007165">
    <property type="term" value="P:signal transduction"/>
    <property type="evidence" value="ECO:0007669"/>
    <property type="project" value="InterPro"/>
</dbReference>
<dbReference type="InterPro" id="IPR036061">
    <property type="entry name" value="CheW-like_dom_sf"/>
</dbReference>
<dbReference type="Pfam" id="PF01584">
    <property type="entry name" value="CheW"/>
    <property type="match status" value="1"/>
</dbReference>
<comment type="caution">
    <text evidence="2">The sequence shown here is derived from an EMBL/GenBank/DDBJ whole genome shotgun (WGS) entry which is preliminary data.</text>
</comment>
<evidence type="ECO:0000313" key="3">
    <source>
        <dbReference type="Proteomes" id="UP000782312"/>
    </source>
</evidence>
<dbReference type="PANTHER" id="PTHR22617">
    <property type="entry name" value="CHEMOTAXIS SENSOR HISTIDINE KINASE-RELATED"/>
    <property type="match status" value="1"/>
</dbReference>
<dbReference type="InterPro" id="IPR039315">
    <property type="entry name" value="CheW"/>
</dbReference>